<reference evidence="10 11" key="1">
    <citation type="submission" date="2017-08" db="EMBL/GenBank/DDBJ databases">
        <title>Infants hospitalized years apart are colonized by the same room-sourced microbial strains.</title>
        <authorList>
            <person name="Brooks B."/>
            <person name="Olm M.R."/>
            <person name="Firek B.A."/>
            <person name="Baker R."/>
            <person name="Thomas B.C."/>
            <person name="Morowitz M.J."/>
            <person name="Banfield J.F."/>
        </authorList>
    </citation>
    <scope>NUCLEOTIDE SEQUENCE [LARGE SCALE GENOMIC DNA]</scope>
    <source>
        <strain evidence="10">S2_005_003_R2_43</strain>
    </source>
</reference>
<evidence type="ECO:0000256" key="2">
    <source>
        <dbReference type="ARBA" id="ARBA00022763"/>
    </source>
</evidence>
<proteinExistence type="predicted"/>
<keyword evidence="5" id="KW-0234">DNA repair</keyword>
<sequence>MDHPDGRTRCAWCGSDPLYVHYHDTDWGRAERDPRALYEKLVLDGFQAGLAWITILRKREAFRAAFEGFDPERIAAYGEADVARLMGNAGIVRSRAKIEGAAKSARAYLAMRDRGEDFSDYLWGFVDGAPVVNRWRARGEVPVSTPVSEALSKDLKRRGFTFCGPVIVYAFMQAVGMVDDHMAECWRAEEAAGR</sequence>
<keyword evidence="4 9" id="KW-0862">Zinc</keyword>
<keyword evidence="3" id="KW-0378">Hydrolase</keyword>
<feature type="binding site" evidence="9">
    <location>
        <position position="181"/>
    </location>
    <ligand>
        <name>Zn(2+)</name>
        <dbReference type="ChEBI" id="CHEBI:29105"/>
    </ligand>
</feature>
<feature type="binding site" evidence="9">
    <location>
        <position position="185"/>
    </location>
    <ligand>
        <name>Zn(2+)</name>
        <dbReference type="ChEBI" id="CHEBI:29105"/>
    </ligand>
</feature>
<evidence type="ECO:0000256" key="9">
    <source>
        <dbReference type="PIRSR" id="PIRSR604597-1"/>
    </source>
</evidence>
<dbReference type="EC" id="3.2.2.20" evidence="8"/>
<keyword evidence="1 9" id="KW-0479">Metal-binding</keyword>
<gene>
    <name evidence="10" type="ORF">DI565_08710</name>
</gene>
<dbReference type="InterPro" id="IPR004597">
    <property type="entry name" value="Tag"/>
</dbReference>
<dbReference type="PANTHER" id="PTHR30037:SF4">
    <property type="entry name" value="DNA-3-METHYLADENINE GLYCOSYLASE I"/>
    <property type="match status" value="1"/>
</dbReference>
<feature type="binding site" evidence="9">
    <location>
        <position position="10"/>
    </location>
    <ligand>
        <name>Zn(2+)</name>
        <dbReference type="ChEBI" id="CHEBI:29105"/>
    </ligand>
</feature>
<comment type="function">
    <text evidence="7">Hydrolysis of the deoxyribose N-glycosidic bond to excise 3-methyladenine from the damaged DNA polymer formed by alkylation lesions.</text>
</comment>
<dbReference type="Pfam" id="PF03352">
    <property type="entry name" value="Adenine_glyco"/>
    <property type="match status" value="1"/>
</dbReference>
<organism evidence="10 11">
    <name type="scientific">Ancylobacter novellus</name>
    <name type="common">Thiobacillus novellus</name>
    <dbReference type="NCBI Taxonomy" id="921"/>
    <lineage>
        <taxon>Bacteria</taxon>
        <taxon>Pseudomonadati</taxon>
        <taxon>Pseudomonadota</taxon>
        <taxon>Alphaproteobacteria</taxon>
        <taxon>Hyphomicrobiales</taxon>
        <taxon>Xanthobacteraceae</taxon>
        <taxon>Ancylobacter</taxon>
    </lineage>
</organism>
<dbReference type="GO" id="GO:0006284">
    <property type="term" value="P:base-excision repair"/>
    <property type="evidence" value="ECO:0007669"/>
    <property type="project" value="InterPro"/>
</dbReference>
<comment type="caution">
    <text evidence="10">The sequence shown here is derived from an EMBL/GenBank/DDBJ whole genome shotgun (WGS) entry which is preliminary data.</text>
</comment>
<comment type="catalytic activity">
    <reaction evidence="6">
        <text>Hydrolysis of alkylated DNA, releasing 3-methyladenine.</text>
        <dbReference type="EC" id="3.2.2.20"/>
    </reaction>
</comment>
<keyword evidence="2" id="KW-0227">DNA damage</keyword>
<dbReference type="InterPro" id="IPR052891">
    <property type="entry name" value="DNA-3mA_glycosylase"/>
</dbReference>
<accession>A0A2W5KJE3</accession>
<evidence type="ECO:0000256" key="3">
    <source>
        <dbReference type="ARBA" id="ARBA00022801"/>
    </source>
</evidence>
<dbReference type="GO" id="GO:0008725">
    <property type="term" value="F:DNA-3-methyladenine glycosylase activity"/>
    <property type="evidence" value="ECO:0007669"/>
    <property type="project" value="UniProtKB-EC"/>
</dbReference>
<dbReference type="NCBIfam" id="TIGR00624">
    <property type="entry name" value="tag"/>
    <property type="match status" value="1"/>
</dbReference>
<dbReference type="Gene3D" id="1.10.340.30">
    <property type="entry name" value="Hypothetical protein, domain 2"/>
    <property type="match status" value="1"/>
</dbReference>
<evidence type="ECO:0000256" key="1">
    <source>
        <dbReference type="ARBA" id="ARBA00022723"/>
    </source>
</evidence>
<evidence type="ECO:0000256" key="6">
    <source>
        <dbReference type="ARBA" id="ARBA00052558"/>
    </source>
</evidence>
<dbReference type="PANTHER" id="PTHR30037">
    <property type="entry name" value="DNA-3-METHYLADENINE GLYCOSYLASE 1"/>
    <property type="match status" value="1"/>
</dbReference>
<dbReference type="SUPFAM" id="SSF48150">
    <property type="entry name" value="DNA-glycosylase"/>
    <property type="match status" value="1"/>
</dbReference>
<dbReference type="EMBL" id="QFPN01000004">
    <property type="protein sequence ID" value="PZQ15894.1"/>
    <property type="molecule type" value="Genomic_DNA"/>
</dbReference>
<evidence type="ECO:0000313" key="11">
    <source>
        <dbReference type="Proteomes" id="UP000249577"/>
    </source>
</evidence>
<dbReference type="Proteomes" id="UP000249577">
    <property type="component" value="Unassembled WGS sequence"/>
</dbReference>
<protein>
    <recommendedName>
        <fullName evidence="8">DNA-3-methyladenine glycosylase I</fullName>
        <ecNumber evidence="8">3.2.2.20</ecNumber>
    </recommendedName>
</protein>
<name>A0A2W5KJE3_ANCNO</name>
<evidence type="ECO:0000256" key="8">
    <source>
        <dbReference type="ARBA" id="ARBA00066766"/>
    </source>
</evidence>
<feature type="binding site" evidence="9">
    <location>
        <position position="23"/>
    </location>
    <ligand>
        <name>Zn(2+)</name>
        <dbReference type="ChEBI" id="CHEBI:29105"/>
    </ligand>
</feature>
<evidence type="ECO:0000256" key="7">
    <source>
        <dbReference type="ARBA" id="ARBA00057608"/>
    </source>
</evidence>
<dbReference type="InterPro" id="IPR005019">
    <property type="entry name" value="Adenine_glyco"/>
</dbReference>
<evidence type="ECO:0000313" key="10">
    <source>
        <dbReference type="EMBL" id="PZQ15894.1"/>
    </source>
</evidence>
<evidence type="ECO:0000256" key="5">
    <source>
        <dbReference type="ARBA" id="ARBA00023204"/>
    </source>
</evidence>
<evidence type="ECO:0000256" key="4">
    <source>
        <dbReference type="ARBA" id="ARBA00022833"/>
    </source>
</evidence>
<dbReference type="GO" id="GO:0046872">
    <property type="term" value="F:metal ion binding"/>
    <property type="evidence" value="ECO:0007669"/>
    <property type="project" value="UniProtKB-KW"/>
</dbReference>
<dbReference type="InterPro" id="IPR011257">
    <property type="entry name" value="DNA_glycosylase"/>
</dbReference>
<dbReference type="FunFam" id="1.10.340.30:FF:000009">
    <property type="entry name" value="DNA-3-methyladenine glycosylase I"/>
    <property type="match status" value="1"/>
</dbReference>
<dbReference type="AlphaFoldDB" id="A0A2W5KJE3"/>